<keyword evidence="1" id="KW-0812">Transmembrane</keyword>
<evidence type="ECO:0000313" key="2">
    <source>
        <dbReference type="EMBL" id="GBE63002.1"/>
    </source>
</evidence>
<evidence type="ECO:0000256" key="1">
    <source>
        <dbReference type="SAM" id="Phobius"/>
    </source>
</evidence>
<comment type="caution">
    <text evidence="2">The sequence shown here is derived from an EMBL/GenBank/DDBJ whole genome shotgun (WGS) entry which is preliminary data.</text>
</comment>
<dbReference type="RefSeq" id="XP_028869245.1">
    <property type="nucleotide sequence ID" value="XM_029013412.1"/>
</dbReference>
<keyword evidence="3" id="KW-1185">Reference proteome</keyword>
<proteinExistence type="predicted"/>
<feature type="transmembrane region" description="Helical" evidence="1">
    <location>
        <begin position="42"/>
        <end position="64"/>
    </location>
</feature>
<keyword evidence="1" id="KW-0472">Membrane</keyword>
<dbReference type="EMBL" id="BDSA01000010">
    <property type="protein sequence ID" value="GBE63002.1"/>
    <property type="molecule type" value="Genomic_DNA"/>
</dbReference>
<sequence length="247" mass="28429">MVTDTVFTLRRFIKWHDLFEVLINARRFLHRTFNLLLNPLNFVQNFIVLVAGGGRLMIIFRLFFRLSQIIVQRPSQADDAVQFLCDASVAAHLCTAAEKYRFQFVAHLPHCRGERAHYQFRGGFFATLSIFAFCALCVALADAIFNIGDEPSHVQRLFLYIVDCFSFSSIKLFIQRRGNFFAKPLDSLNTFSDTAADDINRFERLFGYTINIIAESRFHSNCESTDVTRHIMPMLPPEYPPHGAVVF</sequence>
<organism evidence="2 3">
    <name type="scientific">Babesia ovata</name>
    <dbReference type="NCBI Taxonomy" id="189622"/>
    <lineage>
        <taxon>Eukaryota</taxon>
        <taxon>Sar</taxon>
        <taxon>Alveolata</taxon>
        <taxon>Apicomplexa</taxon>
        <taxon>Aconoidasida</taxon>
        <taxon>Piroplasmida</taxon>
        <taxon>Babesiidae</taxon>
        <taxon>Babesia</taxon>
    </lineage>
</organism>
<feature type="transmembrane region" description="Helical" evidence="1">
    <location>
        <begin position="157"/>
        <end position="174"/>
    </location>
</feature>
<evidence type="ECO:0000313" key="3">
    <source>
        <dbReference type="Proteomes" id="UP000236319"/>
    </source>
</evidence>
<gene>
    <name evidence="2" type="ORF">BOVATA_044950</name>
</gene>
<reference evidence="2 3" key="1">
    <citation type="journal article" date="2017" name="BMC Genomics">
        <title>Whole-genome assembly of Babesia ovata and comparative genomics between closely related pathogens.</title>
        <authorList>
            <person name="Yamagishi J."/>
            <person name="Asada M."/>
            <person name="Hakimi H."/>
            <person name="Tanaka T.Q."/>
            <person name="Sugimoto C."/>
            <person name="Kawazu S."/>
        </authorList>
    </citation>
    <scope>NUCLEOTIDE SEQUENCE [LARGE SCALE GENOMIC DNA]</scope>
    <source>
        <strain evidence="2 3">Miyake</strain>
    </source>
</reference>
<keyword evidence="1" id="KW-1133">Transmembrane helix</keyword>
<feature type="transmembrane region" description="Helical" evidence="1">
    <location>
        <begin position="122"/>
        <end position="145"/>
    </location>
</feature>
<protein>
    <submittedName>
        <fullName evidence="2">GH11493, putative</fullName>
    </submittedName>
</protein>
<accession>A0A2H6KJ31</accession>
<dbReference type="AlphaFoldDB" id="A0A2H6KJ31"/>
<dbReference type="VEuPathDB" id="PiroplasmaDB:BOVATA_044950"/>
<name>A0A2H6KJ31_9APIC</name>
<dbReference type="GeneID" id="39876772"/>
<dbReference type="Proteomes" id="UP000236319">
    <property type="component" value="Unassembled WGS sequence"/>
</dbReference>